<proteinExistence type="predicted"/>
<accession>A0ABP0N680</accession>
<organism evidence="1 2">
    <name type="scientific">Durusdinium trenchii</name>
    <dbReference type="NCBI Taxonomy" id="1381693"/>
    <lineage>
        <taxon>Eukaryota</taxon>
        <taxon>Sar</taxon>
        <taxon>Alveolata</taxon>
        <taxon>Dinophyceae</taxon>
        <taxon>Suessiales</taxon>
        <taxon>Symbiodiniaceae</taxon>
        <taxon>Durusdinium</taxon>
    </lineage>
</organism>
<dbReference type="PANTHER" id="PTHR46480">
    <property type="entry name" value="F20B24.22"/>
    <property type="match status" value="1"/>
</dbReference>
<protein>
    <submittedName>
        <fullName evidence="1">Uncharacterized protein</fullName>
    </submittedName>
</protein>
<dbReference type="Proteomes" id="UP001642464">
    <property type="component" value="Unassembled WGS sequence"/>
</dbReference>
<evidence type="ECO:0000313" key="2">
    <source>
        <dbReference type="Proteomes" id="UP001642464"/>
    </source>
</evidence>
<gene>
    <name evidence="1" type="ORF">SCF082_LOCUS31436</name>
</gene>
<reference evidence="1 2" key="1">
    <citation type="submission" date="2024-02" db="EMBL/GenBank/DDBJ databases">
        <authorList>
            <person name="Chen Y."/>
            <person name="Shah S."/>
            <person name="Dougan E. K."/>
            <person name="Thang M."/>
            <person name="Chan C."/>
        </authorList>
    </citation>
    <scope>NUCLEOTIDE SEQUENCE [LARGE SCALE GENOMIC DNA]</scope>
</reference>
<dbReference type="EMBL" id="CAXAMM010026624">
    <property type="protein sequence ID" value="CAK9059293.1"/>
    <property type="molecule type" value="Genomic_DNA"/>
</dbReference>
<keyword evidence="2" id="KW-1185">Reference proteome</keyword>
<dbReference type="Gene3D" id="1.20.120.350">
    <property type="entry name" value="Voltage-gated potassium channels. Chain C"/>
    <property type="match status" value="1"/>
</dbReference>
<dbReference type="PANTHER" id="PTHR46480:SF1">
    <property type="entry name" value="VOLTAGE-GATED HYDROGEN CHANNEL 1"/>
    <property type="match status" value="1"/>
</dbReference>
<dbReference type="InterPro" id="IPR031846">
    <property type="entry name" value="Hvcn1"/>
</dbReference>
<dbReference type="InterPro" id="IPR027359">
    <property type="entry name" value="Volt_channel_dom_sf"/>
</dbReference>
<comment type="caution">
    <text evidence="1">The sequence shown here is derived from an EMBL/GenBank/DDBJ whole genome shotgun (WGS) entry which is preliminary data.</text>
</comment>
<name>A0ABP0N680_9DINO</name>
<sequence>MATKRASSSGSRKTDIRELSHRMHQLSYREQLMMMASKLASVPMREISEFGKVFPDLELDSKSCRAGLVRFLFGRYLHYTLLFLLGIDVLLVVAGLQLQIEIVSMEGTAVTNCFVDAVEPEGPHHHMESVEDAKRCVEEQHTHQVAEQFAEVEHIFTLVSLGILCVFLVENLLFIVAFRWRYFTIWFFPLDLFVVLMSLGAEIGQLAWTSHTGSSLTPATELGTAASMFYEGVSAWAGLLILARLWRFARIGHAVFLLREAEEYEEELAEEEGFKDLETCSAEVQRPEGPRAEVEI</sequence>
<evidence type="ECO:0000313" key="1">
    <source>
        <dbReference type="EMBL" id="CAK9059293.1"/>
    </source>
</evidence>